<dbReference type="InterPro" id="IPR029044">
    <property type="entry name" value="Nucleotide-diphossugar_trans"/>
</dbReference>
<dbReference type="RefSeq" id="WP_092734775.1">
    <property type="nucleotide sequence ID" value="NZ_FMXE01000050.1"/>
</dbReference>
<dbReference type="Pfam" id="PF00535">
    <property type="entry name" value="Glycos_transf_2"/>
    <property type="match status" value="1"/>
</dbReference>
<dbReference type="OrthoDB" id="9771846at2"/>
<dbReference type="AlphaFoldDB" id="A0A1G5ZNX5"/>
<dbReference type="GO" id="GO:0016757">
    <property type="term" value="F:glycosyltransferase activity"/>
    <property type="evidence" value="ECO:0007669"/>
    <property type="project" value="UniProtKB-KW"/>
</dbReference>
<evidence type="ECO:0000313" key="6">
    <source>
        <dbReference type="Proteomes" id="UP000198756"/>
    </source>
</evidence>
<keyword evidence="2" id="KW-0328">Glycosyltransferase</keyword>
<dbReference type="STRING" id="279824.SAMN03080617_04204"/>
<dbReference type="SUPFAM" id="SSF53448">
    <property type="entry name" value="Nucleotide-diphospho-sugar transferases"/>
    <property type="match status" value="1"/>
</dbReference>
<dbReference type="InterPro" id="IPR001173">
    <property type="entry name" value="Glyco_trans_2-like"/>
</dbReference>
<keyword evidence="3 5" id="KW-0808">Transferase</keyword>
<reference evidence="6" key="1">
    <citation type="submission" date="2016-10" db="EMBL/GenBank/DDBJ databases">
        <authorList>
            <person name="Varghese N."/>
            <person name="Submissions S."/>
        </authorList>
    </citation>
    <scope>NUCLEOTIDE SEQUENCE [LARGE SCALE GENOMIC DNA]</scope>
    <source>
        <strain evidence="6">DSM 22703</strain>
    </source>
</reference>
<feature type="domain" description="Glycosyltransferase 2-like" evidence="4">
    <location>
        <begin position="10"/>
        <end position="125"/>
    </location>
</feature>
<gene>
    <name evidence="5" type="ORF">SAMN03080617_04204</name>
</gene>
<evidence type="ECO:0000256" key="3">
    <source>
        <dbReference type="ARBA" id="ARBA00022679"/>
    </source>
</evidence>
<sequence length="291" mass="32913">MNLGDSSFAVLLVTFNRHELLCQILRSIQEFNWQVSNFIIVDNGSEDETSLILKEFESSLSLSIISQNENIGHGAGLAVGLDYLKANLPSLEYVVFLEDDSIPTAGYLDFLLAKIQNSTYTMISSSGSLVSLGKRKKLIPSDTEILAADFAIFDGAIVRFQDLLKVGFPVRDWFMMFDDFEYCYRIRKSGFSIGVVANPYLEILHEGWGEGTSHSFIWRTYFQSRNFTLFIKKYFTLFNLLDWLILQSKRLLGGIFLKNGMLVFKMTILGIRAGVLGKTGKSLDLKTLKEI</sequence>
<evidence type="ECO:0000256" key="1">
    <source>
        <dbReference type="ARBA" id="ARBA00006739"/>
    </source>
</evidence>
<dbReference type="EMBL" id="FMXE01000050">
    <property type="protein sequence ID" value="SDA96335.1"/>
    <property type="molecule type" value="Genomic_DNA"/>
</dbReference>
<keyword evidence="6" id="KW-1185">Reference proteome</keyword>
<dbReference type="PANTHER" id="PTHR43179:SF12">
    <property type="entry name" value="GALACTOFURANOSYLTRANSFERASE GLFT2"/>
    <property type="match status" value="1"/>
</dbReference>
<proteinExistence type="inferred from homology"/>
<organism evidence="5 6">
    <name type="scientific">Algoriphagus alkaliphilus</name>
    <dbReference type="NCBI Taxonomy" id="279824"/>
    <lineage>
        <taxon>Bacteria</taxon>
        <taxon>Pseudomonadati</taxon>
        <taxon>Bacteroidota</taxon>
        <taxon>Cytophagia</taxon>
        <taxon>Cytophagales</taxon>
        <taxon>Cyclobacteriaceae</taxon>
        <taxon>Algoriphagus</taxon>
    </lineage>
</organism>
<dbReference type="Proteomes" id="UP000198756">
    <property type="component" value="Unassembled WGS sequence"/>
</dbReference>
<name>A0A1G5ZNX5_9BACT</name>
<evidence type="ECO:0000256" key="2">
    <source>
        <dbReference type="ARBA" id="ARBA00022676"/>
    </source>
</evidence>
<evidence type="ECO:0000313" key="5">
    <source>
        <dbReference type="EMBL" id="SDA96335.1"/>
    </source>
</evidence>
<evidence type="ECO:0000259" key="4">
    <source>
        <dbReference type="Pfam" id="PF00535"/>
    </source>
</evidence>
<comment type="similarity">
    <text evidence="1">Belongs to the glycosyltransferase 2 family.</text>
</comment>
<accession>A0A1G5ZNX5</accession>
<dbReference type="Gene3D" id="3.90.550.10">
    <property type="entry name" value="Spore Coat Polysaccharide Biosynthesis Protein SpsA, Chain A"/>
    <property type="match status" value="1"/>
</dbReference>
<protein>
    <submittedName>
        <fullName evidence="5">Glycosyltransferase, GT2 family</fullName>
    </submittedName>
</protein>
<dbReference type="PANTHER" id="PTHR43179">
    <property type="entry name" value="RHAMNOSYLTRANSFERASE WBBL"/>
    <property type="match status" value="1"/>
</dbReference>